<evidence type="ECO:0000313" key="2">
    <source>
        <dbReference type="Proteomes" id="UP000231259"/>
    </source>
</evidence>
<proteinExistence type="predicted"/>
<dbReference type="RefSeq" id="WP_180287602.1">
    <property type="nucleotide sequence ID" value="NZ_AWWI01000186.1"/>
</dbReference>
<comment type="caution">
    <text evidence="1">The sequence shown here is derived from an EMBL/GenBank/DDBJ whole genome shotgun (WGS) entry which is preliminary data.</text>
</comment>
<dbReference type="Proteomes" id="UP000231259">
    <property type="component" value="Unassembled WGS sequence"/>
</dbReference>
<sequence length="54" mass="5446">MTRRLTASLTMVGIFVLIGLDLAGDPPNPYRAPPFIALGSGVAASGGFCGALPD</sequence>
<accession>A0A2G8QT14</accession>
<reference evidence="1 2" key="1">
    <citation type="submission" date="2013-09" db="EMBL/GenBank/DDBJ databases">
        <title>Genome sequencing of Phaeobacter antarcticus sp. nov. SM1211.</title>
        <authorList>
            <person name="Zhang X.-Y."/>
            <person name="Liu C."/>
            <person name="Chen X.-L."/>
            <person name="Xie B.-B."/>
            <person name="Qin Q.-L."/>
            <person name="Rong J.-C."/>
            <person name="Zhang Y.-Z."/>
        </authorList>
    </citation>
    <scope>NUCLEOTIDE SEQUENCE [LARGE SCALE GENOMIC DNA]</scope>
    <source>
        <strain evidence="1 2">SM1211</strain>
    </source>
</reference>
<organism evidence="1 2">
    <name type="scientific">Puniceibacterium antarcticum</name>
    <dbReference type="NCBI Taxonomy" id="1206336"/>
    <lineage>
        <taxon>Bacteria</taxon>
        <taxon>Pseudomonadati</taxon>
        <taxon>Pseudomonadota</taxon>
        <taxon>Alphaproteobacteria</taxon>
        <taxon>Rhodobacterales</taxon>
        <taxon>Paracoccaceae</taxon>
        <taxon>Puniceibacterium</taxon>
    </lineage>
</organism>
<gene>
    <name evidence="1" type="ORF">P775_28450</name>
</gene>
<protein>
    <submittedName>
        <fullName evidence="1">Uncharacterized protein</fullName>
    </submittedName>
</protein>
<name>A0A2G8QT14_9RHOB</name>
<dbReference type="EMBL" id="AWWI01000186">
    <property type="protein sequence ID" value="PIL12437.1"/>
    <property type="molecule type" value="Genomic_DNA"/>
</dbReference>
<keyword evidence="2" id="KW-1185">Reference proteome</keyword>
<evidence type="ECO:0000313" key="1">
    <source>
        <dbReference type="EMBL" id="PIL12437.1"/>
    </source>
</evidence>
<dbReference type="AlphaFoldDB" id="A0A2G8QT14"/>